<reference evidence="1 2" key="1">
    <citation type="submission" date="2018-11" db="EMBL/GenBank/DDBJ databases">
        <title>Sequencing the genomes of 1000 actinobacteria strains.</title>
        <authorList>
            <person name="Klenk H.-P."/>
        </authorList>
    </citation>
    <scope>NUCLEOTIDE SEQUENCE [LARGE SCALE GENOMIC DNA]</scope>
    <source>
        <strain evidence="1 2">DSM 44254</strain>
    </source>
</reference>
<dbReference type="OrthoDB" id="5119642at2"/>
<dbReference type="Proteomes" id="UP000272400">
    <property type="component" value="Unassembled WGS sequence"/>
</dbReference>
<dbReference type="AlphaFoldDB" id="A0A3N1DC93"/>
<comment type="caution">
    <text evidence="1">The sequence shown here is derived from an EMBL/GenBank/DDBJ whole genome shotgun (WGS) entry which is preliminary data.</text>
</comment>
<protein>
    <recommendedName>
        <fullName evidence="3">DNA-binding protein</fullName>
    </recommendedName>
</protein>
<evidence type="ECO:0008006" key="3">
    <source>
        <dbReference type="Google" id="ProtNLM"/>
    </source>
</evidence>
<name>A0A3N1DC93_9ACTN</name>
<sequence>MVAYDFELVLSRPVFEHELDPLFERTQGYVTVSFVKSSAEVTGPASARCSWEAPSLAQAMIEVVTEVEAAAPGIIVRRVEADPLLALREIAERVGRTVESVRLASTGQRGPTGFPPPEQHRLWRWSLISAWYGIADPALDEAAPTTRAVNGWLALREVVPELAPDPRSLVKALTHAIRATA</sequence>
<gene>
    <name evidence="1" type="ORF">EDD29_8891</name>
</gene>
<accession>A0A3N1DC93</accession>
<keyword evidence="2" id="KW-1185">Reference proteome</keyword>
<dbReference type="RefSeq" id="WP_123670004.1">
    <property type="nucleotide sequence ID" value="NZ_RJKE01000001.1"/>
</dbReference>
<dbReference type="EMBL" id="RJKE01000001">
    <property type="protein sequence ID" value="ROO91144.1"/>
    <property type="molecule type" value="Genomic_DNA"/>
</dbReference>
<evidence type="ECO:0000313" key="2">
    <source>
        <dbReference type="Proteomes" id="UP000272400"/>
    </source>
</evidence>
<proteinExistence type="predicted"/>
<evidence type="ECO:0000313" key="1">
    <source>
        <dbReference type="EMBL" id="ROO91144.1"/>
    </source>
</evidence>
<organism evidence="1 2">
    <name type="scientific">Actinocorallia herbida</name>
    <dbReference type="NCBI Taxonomy" id="58109"/>
    <lineage>
        <taxon>Bacteria</taxon>
        <taxon>Bacillati</taxon>
        <taxon>Actinomycetota</taxon>
        <taxon>Actinomycetes</taxon>
        <taxon>Streptosporangiales</taxon>
        <taxon>Thermomonosporaceae</taxon>
        <taxon>Actinocorallia</taxon>
    </lineage>
</organism>